<dbReference type="Proteomes" id="UP000276133">
    <property type="component" value="Unassembled WGS sequence"/>
</dbReference>
<dbReference type="InterPro" id="IPR019440">
    <property type="entry name" value="MAU2"/>
</dbReference>
<evidence type="ECO:0000256" key="2">
    <source>
        <dbReference type="ARBA" id="ARBA00008585"/>
    </source>
</evidence>
<evidence type="ECO:0000256" key="9">
    <source>
        <dbReference type="SAM" id="MobiDB-lite"/>
    </source>
</evidence>
<evidence type="ECO:0000256" key="1">
    <source>
        <dbReference type="ARBA" id="ARBA00004642"/>
    </source>
</evidence>
<dbReference type="EMBL" id="REGN01006937">
    <property type="protein sequence ID" value="RNA07819.1"/>
    <property type="molecule type" value="Genomic_DNA"/>
</dbReference>
<gene>
    <name evidence="10" type="ORF">BpHYR1_044101</name>
</gene>
<dbReference type="PANTHER" id="PTHR21394">
    <property type="entry name" value="MAU2 CHROMATID COHESION FACTOR HOMOLOG"/>
    <property type="match status" value="1"/>
</dbReference>
<feature type="region of interest" description="Disordered" evidence="9">
    <location>
        <begin position="704"/>
        <end position="752"/>
    </location>
</feature>
<protein>
    <recommendedName>
        <fullName evidence="8">Cohesin loading complex subunit SCC4 homolog</fullName>
    </recommendedName>
</protein>
<evidence type="ECO:0000256" key="7">
    <source>
        <dbReference type="ARBA" id="ARBA00023306"/>
    </source>
</evidence>
<evidence type="ECO:0000256" key="3">
    <source>
        <dbReference type="ARBA" id="ARBA00022618"/>
    </source>
</evidence>
<evidence type="ECO:0000256" key="6">
    <source>
        <dbReference type="ARBA" id="ARBA00023242"/>
    </source>
</evidence>
<reference evidence="10 11" key="1">
    <citation type="journal article" date="2018" name="Sci. Rep.">
        <title>Genomic signatures of local adaptation to the degree of environmental predictability in rotifers.</title>
        <authorList>
            <person name="Franch-Gras L."/>
            <person name="Hahn C."/>
            <person name="Garcia-Roger E.M."/>
            <person name="Carmona M.J."/>
            <person name="Serra M."/>
            <person name="Gomez A."/>
        </authorList>
    </citation>
    <scope>NUCLEOTIDE SEQUENCE [LARGE SCALE GENOMIC DNA]</scope>
    <source>
        <strain evidence="10">HYR1</strain>
    </source>
</reference>
<keyword evidence="5" id="KW-0159">Chromosome partition</keyword>
<dbReference type="GO" id="GO:0005654">
    <property type="term" value="C:nucleoplasm"/>
    <property type="evidence" value="ECO:0007669"/>
    <property type="project" value="UniProtKB-SubCell"/>
</dbReference>
<evidence type="ECO:0000313" key="10">
    <source>
        <dbReference type="EMBL" id="RNA07819.1"/>
    </source>
</evidence>
<dbReference type="Pfam" id="PF10345">
    <property type="entry name" value="Cohesin_load"/>
    <property type="match status" value="1"/>
</dbReference>
<name>A0A3M7Q9A1_BRAPC</name>
<evidence type="ECO:0000256" key="5">
    <source>
        <dbReference type="ARBA" id="ARBA00022829"/>
    </source>
</evidence>
<dbReference type="GO" id="GO:0007059">
    <property type="term" value="P:chromosome segregation"/>
    <property type="evidence" value="ECO:0007669"/>
    <property type="project" value="UniProtKB-KW"/>
</dbReference>
<keyword evidence="6" id="KW-0539">Nucleus</keyword>
<keyword evidence="7" id="KW-0131">Cell cycle</keyword>
<organism evidence="10 11">
    <name type="scientific">Brachionus plicatilis</name>
    <name type="common">Marine rotifer</name>
    <name type="synonym">Brachionus muelleri</name>
    <dbReference type="NCBI Taxonomy" id="10195"/>
    <lineage>
        <taxon>Eukaryota</taxon>
        <taxon>Metazoa</taxon>
        <taxon>Spiralia</taxon>
        <taxon>Gnathifera</taxon>
        <taxon>Rotifera</taxon>
        <taxon>Eurotatoria</taxon>
        <taxon>Monogononta</taxon>
        <taxon>Pseudotrocha</taxon>
        <taxon>Ploima</taxon>
        <taxon>Brachionidae</taxon>
        <taxon>Brachionus</taxon>
    </lineage>
</organism>
<proteinExistence type="inferred from homology"/>
<keyword evidence="11" id="KW-1185">Reference proteome</keyword>
<dbReference type="GO" id="GO:0051301">
    <property type="term" value="P:cell division"/>
    <property type="evidence" value="ECO:0007669"/>
    <property type="project" value="UniProtKB-KW"/>
</dbReference>
<keyword evidence="4" id="KW-0498">Mitosis</keyword>
<keyword evidence="3" id="KW-0132">Cell division</keyword>
<evidence type="ECO:0000256" key="4">
    <source>
        <dbReference type="ARBA" id="ARBA00022776"/>
    </source>
</evidence>
<evidence type="ECO:0000256" key="8">
    <source>
        <dbReference type="ARBA" id="ARBA00030523"/>
    </source>
</evidence>
<accession>A0A3M7Q9A1</accession>
<comment type="similarity">
    <text evidence="2">Belongs to the SCC4/mau-2 family.</text>
</comment>
<evidence type="ECO:0000313" key="11">
    <source>
        <dbReference type="Proteomes" id="UP000276133"/>
    </source>
</evidence>
<dbReference type="AlphaFoldDB" id="A0A3M7Q9A1"/>
<dbReference type="STRING" id="10195.A0A3M7Q9A1"/>
<feature type="compositionally biased region" description="Polar residues" evidence="9">
    <location>
        <begin position="704"/>
        <end position="751"/>
    </location>
</feature>
<dbReference type="GO" id="GO:0007064">
    <property type="term" value="P:mitotic sister chromatid cohesion"/>
    <property type="evidence" value="ECO:0007669"/>
    <property type="project" value="InterPro"/>
</dbReference>
<comment type="caution">
    <text evidence="10">The sequence shown here is derived from an EMBL/GenBank/DDBJ whole genome shotgun (WGS) entry which is preliminary data.</text>
</comment>
<dbReference type="OrthoDB" id="5565328at2759"/>
<comment type="subcellular location">
    <subcellularLocation>
        <location evidence="1">Nucleus</location>
        <location evidence="1">Nucleoplasm</location>
    </subcellularLocation>
</comment>
<sequence>MSNQYNTNQMNRYNQNLAMQPNQTNFIQNSYNIHSPKSEPKHTFYGSNSAHPVQITNQVKSNQLIENQSNTLNIYLALLGLADSFQKSNQHRLCIHCLESMLLIKPIDIPVQLHFQLQIKARLNLSRLYLKYTSKSNQIINMHLEKATIMIQNLNVNDEYRYVATYIVYKILQKQKAYQDQLRQNPQTDQSQLINIFSLDLIKNMIESSKALPVWHLRLIFLIGDLCFKEKDYQSAAYYINIGIQYCAQNKISSYTHIMLILTKGLIHLAQKNPNELQTTMEPCGKLIENFHTKNIYQIETLKVFFLVLQVAYFTQCGQAKSVKNTLKSLQTYIKNLASRLCDDNQEKEFMISKDPCENFLWLHKDHFGILTFLLAILNYMQTGCFEKADKLVEKCLSNVQILKSRETSLNNTSNFSSVYANSVNVTKILHFLVLESQIRCKLTTGSKIIALKCIHEEFTLCDNDHKMLKYFSSQLHCLLGLYSLSVNNKESAANHFNISLKSTNDKDLWIYSALNLALCYIENPNKKQFMSILDNVVNDKFHSNNTALNAFSSFFKALRSFINNQLPQAQELLREAIVLANSEDLLNISANAYLFYGHISLLTNQVQESYNMIINGLDLADKMCDVNLKLYGNSLLKSLYRNFNDQRETESNSKYIECENQNSIEIFQATKQPEHMLIKWSNNLPPSQLLTNIKKFNPTENALSTKNNLSETNSPKTPINKSGQNSPMTPQGYQSPRFQYPQSPNINSPQYRAMQPHQFNASPQNQYSQQQFGAQYQSPVHMNQHSYHSPQHTSPSLHHQIQNTQQYMNQPVQQQYLYQQQQQNFQRQNPHQNNRF</sequence>